<evidence type="ECO:0000313" key="1">
    <source>
        <dbReference type="EMBL" id="MVW62389.1"/>
    </source>
</evidence>
<comment type="caution">
    <text evidence="1">The sequence shown here is derived from an EMBL/GenBank/DDBJ whole genome shotgun (WGS) entry which is preliminary data.</text>
</comment>
<dbReference type="Proteomes" id="UP000443353">
    <property type="component" value="Unassembled WGS sequence"/>
</dbReference>
<reference evidence="1 2" key="1">
    <citation type="submission" date="2019-12" db="EMBL/GenBank/DDBJ databases">
        <authorList>
            <person name="Li C."/>
            <person name="Zhao J."/>
        </authorList>
    </citation>
    <scope>NUCLEOTIDE SEQUENCE [LARGE SCALE GENOMIC DNA]</scope>
    <source>
        <strain evidence="1 2">NEAU-DD11</strain>
    </source>
</reference>
<protein>
    <submittedName>
        <fullName evidence="1">Lytic transglycosylase</fullName>
    </submittedName>
</protein>
<evidence type="ECO:0000313" key="2">
    <source>
        <dbReference type="Proteomes" id="UP000443353"/>
    </source>
</evidence>
<sequence length="157" mass="18220">MKHPVHYCKSWFRAKKRTTELWPAEKAEAAHLQRQPYTALVGSAERPYCFVDVAAKVVVVGFLDSLLRESLTYAFKEVEAGKLFMTMAVHREFEADTDNVTGGVTYIFDRSGTMRIRREYFRPHRAETATSSFDPAPLYDMRPEFGQYDDLIRVERQ</sequence>
<dbReference type="AlphaFoldDB" id="A0A7X3K8W3"/>
<accession>A0A7X3K8W3</accession>
<name>A0A7X3K8W3_9BURK</name>
<organism evidence="1 2">
    <name type="scientific">Massilia cellulosiltytica</name>
    <dbReference type="NCBI Taxonomy" id="2683234"/>
    <lineage>
        <taxon>Bacteria</taxon>
        <taxon>Pseudomonadati</taxon>
        <taxon>Pseudomonadota</taxon>
        <taxon>Betaproteobacteria</taxon>
        <taxon>Burkholderiales</taxon>
        <taxon>Oxalobacteraceae</taxon>
        <taxon>Telluria group</taxon>
        <taxon>Massilia</taxon>
    </lineage>
</organism>
<gene>
    <name evidence="1" type="ORF">GPY61_20880</name>
</gene>
<proteinExistence type="predicted"/>
<dbReference type="RefSeq" id="WP_156403802.1">
    <property type="nucleotide sequence ID" value="NZ_WSES01000006.1"/>
</dbReference>
<keyword evidence="2" id="KW-1185">Reference proteome</keyword>
<dbReference type="EMBL" id="WSES01000006">
    <property type="protein sequence ID" value="MVW62389.1"/>
    <property type="molecule type" value="Genomic_DNA"/>
</dbReference>